<proteinExistence type="predicted"/>
<organism evidence="3 4">
    <name type="scientific">Chlorella sorokiniana</name>
    <name type="common">Freshwater green alga</name>
    <dbReference type="NCBI Taxonomy" id="3076"/>
    <lineage>
        <taxon>Eukaryota</taxon>
        <taxon>Viridiplantae</taxon>
        <taxon>Chlorophyta</taxon>
        <taxon>core chlorophytes</taxon>
        <taxon>Trebouxiophyceae</taxon>
        <taxon>Chlorellales</taxon>
        <taxon>Chlorellaceae</taxon>
        <taxon>Chlorella clade</taxon>
        <taxon>Chlorella</taxon>
    </lineage>
</organism>
<dbReference type="Proteomes" id="UP000239899">
    <property type="component" value="Unassembled WGS sequence"/>
</dbReference>
<feature type="compositionally biased region" description="Low complexity" evidence="1">
    <location>
        <begin position="13"/>
        <end position="24"/>
    </location>
</feature>
<gene>
    <name evidence="3" type="ORF">C2E21_1567</name>
</gene>
<feature type="region of interest" description="Disordered" evidence="1">
    <location>
        <begin position="1"/>
        <end position="24"/>
    </location>
</feature>
<dbReference type="GO" id="GO:0003676">
    <property type="term" value="F:nucleic acid binding"/>
    <property type="evidence" value="ECO:0007669"/>
    <property type="project" value="InterPro"/>
</dbReference>
<evidence type="ECO:0000313" key="4">
    <source>
        <dbReference type="Proteomes" id="UP000239899"/>
    </source>
</evidence>
<accession>A0A2P6U007</accession>
<evidence type="ECO:0000256" key="1">
    <source>
        <dbReference type="SAM" id="MobiDB-lite"/>
    </source>
</evidence>
<keyword evidence="4" id="KW-1185">Reference proteome</keyword>
<protein>
    <submittedName>
        <fullName evidence="3">Angiogenic factor with G patch and FHA domains 1 isoform X1</fullName>
    </submittedName>
</protein>
<name>A0A2P6U007_CHLSO</name>
<feature type="domain" description="G-patch" evidence="2">
    <location>
        <begin position="163"/>
        <end position="210"/>
    </location>
</feature>
<comment type="caution">
    <text evidence="3">The sequence shown here is derived from an EMBL/GenBank/DDBJ whole genome shotgun (WGS) entry which is preliminary data.</text>
</comment>
<dbReference type="PROSITE" id="PS50174">
    <property type="entry name" value="G_PATCH"/>
    <property type="match status" value="1"/>
</dbReference>
<reference evidence="3 4" key="1">
    <citation type="journal article" date="2018" name="Plant J.">
        <title>Genome sequences of Chlorella sorokiniana UTEX 1602 and Micractinium conductrix SAG 241.80: implications to maltose excretion by a green alga.</title>
        <authorList>
            <person name="Arriola M.B."/>
            <person name="Velmurugan N."/>
            <person name="Zhang Y."/>
            <person name="Plunkett M.H."/>
            <person name="Hondzo H."/>
            <person name="Barney B.M."/>
        </authorList>
    </citation>
    <scope>NUCLEOTIDE SEQUENCE [LARGE SCALE GENOMIC DNA]</scope>
    <source>
        <strain evidence="4">UTEX 1602</strain>
    </source>
</reference>
<dbReference type="AlphaFoldDB" id="A0A2P6U007"/>
<dbReference type="OrthoDB" id="21470at2759"/>
<dbReference type="InterPro" id="IPR000467">
    <property type="entry name" value="G_patch_dom"/>
</dbReference>
<dbReference type="EMBL" id="LHPG02000003">
    <property type="protein sequence ID" value="PRW59654.1"/>
    <property type="molecule type" value="Genomic_DNA"/>
</dbReference>
<evidence type="ECO:0000313" key="3">
    <source>
        <dbReference type="EMBL" id="PRW59654.1"/>
    </source>
</evidence>
<dbReference type="Pfam" id="PF01585">
    <property type="entry name" value="G-patch"/>
    <property type="match status" value="1"/>
</dbReference>
<evidence type="ECO:0000259" key="2">
    <source>
        <dbReference type="PROSITE" id="PS50174"/>
    </source>
</evidence>
<dbReference type="SMART" id="SM00443">
    <property type="entry name" value="G_patch"/>
    <property type="match status" value="1"/>
</dbReference>
<sequence length="244" mass="24296">MRRPFVPQRKAGAPSSAQQLPAAAAAAPPPLAVFDCTFTPQHKKRGATSDGTLVLTGSRAQLFDLRLREVAAGVLPAAAAAALHAAHAAVLAALAAGQPLGPLWPAGGDVEPPAVVLTQFAVDIDDDRSAAVRPEDWELRQAVAASQGHNGKPKGASGPPIPADSLGARMLASLGWVPGQGLGQQPGVGRTAPVLPVLKHDKGGLGSLAHVKRLGAQHTAFRRAAAGGAAGGGIAAGAAEACGS</sequence>